<dbReference type="AlphaFoldDB" id="A0AAD3RL51"/>
<dbReference type="InterPro" id="IPR036179">
    <property type="entry name" value="Ig-like_dom_sf"/>
</dbReference>
<dbReference type="PANTHER" id="PTHR44337">
    <property type="entry name" value="CARCINOEMBRYONIC ANTIGEN-RELATED CELL ADHESION MOLECULE 8"/>
    <property type="match status" value="1"/>
</dbReference>
<keyword evidence="5" id="KW-0472">Membrane</keyword>
<evidence type="ECO:0000256" key="1">
    <source>
        <dbReference type="ARBA" id="ARBA00022729"/>
    </source>
</evidence>
<sequence length="163" mass="17332">MMLYNESRVLSFQPLKKTDSGEYSCKISNPVSSDEAIYVMVVNYGPENVKITGETVIYLQETLKLTCSAESTPSASYTWKLNEMEILSYSAELTKVITDLSESGNYTCQAMNNVTGGTSSVVHELTVKAKRPPSCSAGCIAGIVIACLVIGGAAGGGVGYPHV</sequence>
<keyword evidence="5" id="KW-1133">Transmembrane helix</keyword>
<dbReference type="Proteomes" id="UP001279410">
    <property type="component" value="Unassembled WGS sequence"/>
</dbReference>
<dbReference type="InterPro" id="IPR003599">
    <property type="entry name" value="Ig_sub"/>
</dbReference>
<gene>
    <name evidence="7" type="ORF">AKAME5_002336900</name>
</gene>
<dbReference type="EMBL" id="BRZM01000836">
    <property type="protein sequence ID" value="GLD72045.1"/>
    <property type="molecule type" value="Genomic_DNA"/>
</dbReference>
<dbReference type="InterPro" id="IPR013783">
    <property type="entry name" value="Ig-like_fold"/>
</dbReference>
<evidence type="ECO:0000259" key="6">
    <source>
        <dbReference type="PROSITE" id="PS50835"/>
    </source>
</evidence>
<dbReference type="InterPro" id="IPR007110">
    <property type="entry name" value="Ig-like_dom"/>
</dbReference>
<evidence type="ECO:0000256" key="4">
    <source>
        <dbReference type="ARBA" id="ARBA00023319"/>
    </source>
</evidence>
<keyword evidence="8" id="KW-1185">Reference proteome</keyword>
<feature type="transmembrane region" description="Helical" evidence="5">
    <location>
        <begin position="137"/>
        <end position="160"/>
    </location>
</feature>
<evidence type="ECO:0000256" key="3">
    <source>
        <dbReference type="ARBA" id="ARBA00023180"/>
    </source>
</evidence>
<evidence type="ECO:0000313" key="8">
    <source>
        <dbReference type="Proteomes" id="UP001279410"/>
    </source>
</evidence>
<protein>
    <submittedName>
        <fullName evidence="7">Carcinoembryonic antigen-related cell adhesion molecule 1-like isoform X1</fullName>
    </submittedName>
</protein>
<reference evidence="7" key="1">
    <citation type="submission" date="2022-08" db="EMBL/GenBank/DDBJ databases">
        <title>Genome sequencing of akame (Lates japonicus).</title>
        <authorList>
            <person name="Hashiguchi Y."/>
            <person name="Takahashi H."/>
        </authorList>
    </citation>
    <scope>NUCLEOTIDE SEQUENCE</scope>
    <source>
        <strain evidence="7">Kochi</strain>
    </source>
</reference>
<dbReference type="PANTHER" id="PTHR44337:SF20">
    <property type="entry name" value="CARCINOEMBRYONIC ANTIGEN-RELATED CELL ADHESION MOLECULE 5-RELATED"/>
    <property type="match status" value="1"/>
</dbReference>
<dbReference type="InterPro" id="IPR052598">
    <property type="entry name" value="IgSF_CEA-related"/>
</dbReference>
<feature type="domain" description="Ig-like" evidence="6">
    <location>
        <begin position="46"/>
        <end position="128"/>
    </location>
</feature>
<keyword evidence="5" id="KW-0812">Transmembrane</keyword>
<comment type="caution">
    <text evidence="7">The sequence shown here is derived from an EMBL/GenBank/DDBJ whole genome shotgun (WGS) entry which is preliminary data.</text>
</comment>
<dbReference type="SUPFAM" id="SSF48726">
    <property type="entry name" value="Immunoglobulin"/>
    <property type="match status" value="2"/>
</dbReference>
<dbReference type="Pfam" id="PF13895">
    <property type="entry name" value="Ig_2"/>
    <property type="match status" value="1"/>
</dbReference>
<keyword evidence="2" id="KW-1015">Disulfide bond</keyword>
<evidence type="ECO:0000256" key="2">
    <source>
        <dbReference type="ARBA" id="ARBA00023157"/>
    </source>
</evidence>
<organism evidence="7 8">
    <name type="scientific">Lates japonicus</name>
    <name type="common">Japanese lates</name>
    <dbReference type="NCBI Taxonomy" id="270547"/>
    <lineage>
        <taxon>Eukaryota</taxon>
        <taxon>Metazoa</taxon>
        <taxon>Chordata</taxon>
        <taxon>Craniata</taxon>
        <taxon>Vertebrata</taxon>
        <taxon>Euteleostomi</taxon>
        <taxon>Actinopterygii</taxon>
        <taxon>Neopterygii</taxon>
        <taxon>Teleostei</taxon>
        <taxon>Neoteleostei</taxon>
        <taxon>Acanthomorphata</taxon>
        <taxon>Carangaria</taxon>
        <taxon>Carangaria incertae sedis</taxon>
        <taxon>Centropomidae</taxon>
        <taxon>Lates</taxon>
    </lineage>
</organism>
<proteinExistence type="predicted"/>
<evidence type="ECO:0000313" key="7">
    <source>
        <dbReference type="EMBL" id="GLD72045.1"/>
    </source>
</evidence>
<dbReference type="PROSITE" id="PS50835">
    <property type="entry name" value="IG_LIKE"/>
    <property type="match status" value="1"/>
</dbReference>
<keyword evidence="3" id="KW-0325">Glycoprotein</keyword>
<dbReference type="SMART" id="SM00409">
    <property type="entry name" value="IG"/>
    <property type="match status" value="1"/>
</dbReference>
<keyword evidence="1" id="KW-0732">Signal</keyword>
<keyword evidence="4" id="KW-0393">Immunoglobulin domain</keyword>
<evidence type="ECO:0000256" key="5">
    <source>
        <dbReference type="SAM" id="Phobius"/>
    </source>
</evidence>
<name>A0AAD3RL51_LATJO</name>
<accession>A0AAD3RL51</accession>
<dbReference type="Gene3D" id="2.60.40.10">
    <property type="entry name" value="Immunoglobulins"/>
    <property type="match status" value="2"/>
</dbReference>